<evidence type="ECO:0000313" key="13">
    <source>
        <dbReference type="EMBL" id="KAJ7720000.1"/>
    </source>
</evidence>
<evidence type="ECO:0000313" key="14">
    <source>
        <dbReference type="Proteomes" id="UP001215280"/>
    </source>
</evidence>
<evidence type="ECO:0000256" key="4">
    <source>
        <dbReference type="ARBA" id="ARBA00022692"/>
    </source>
</evidence>
<evidence type="ECO:0000256" key="8">
    <source>
        <dbReference type="ARBA" id="ARBA00023180"/>
    </source>
</evidence>
<organism evidence="13 14">
    <name type="scientific">Mycena maculata</name>
    <dbReference type="NCBI Taxonomy" id="230809"/>
    <lineage>
        <taxon>Eukaryota</taxon>
        <taxon>Fungi</taxon>
        <taxon>Dikarya</taxon>
        <taxon>Basidiomycota</taxon>
        <taxon>Agaricomycotina</taxon>
        <taxon>Agaricomycetes</taxon>
        <taxon>Agaricomycetidae</taxon>
        <taxon>Agaricales</taxon>
        <taxon>Marasmiineae</taxon>
        <taxon>Mycenaceae</taxon>
        <taxon>Mycena</taxon>
    </lineage>
</organism>
<proteinExistence type="inferred from homology"/>
<evidence type="ECO:0000256" key="10">
    <source>
        <dbReference type="SAM" id="MobiDB-lite"/>
    </source>
</evidence>
<feature type="transmembrane region" description="Helical" evidence="11">
    <location>
        <begin position="175"/>
        <end position="200"/>
    </location>
</feature>
<dbReference type="AlphaFoldDB" id="A0AAD7HH24"/>
<dbReference type="PANTHER" id="PTHR12560">
    <property type="entry name" value="LONGEVITY ASSURANCE FACTOR 1 LAG1"/>
    <property type="match status" value="1"/>
</dbReference>
<keyword evidence="14" id="KW-1185">Reference proteome</keyword>
<dbReference type="SMART" id="SM00724">
    <property type="entry name" value="TLC"/>
    <property type="match status" value="1"/>
</dbReference>
<feature type="transmembrane region" description="Helical" evidence="11">
    <location>
        <begin position="296"/>
        <end position="316"/>
    </location>
</feature>
<accession>A0AAD7HH24</accession>
<dbReference type="EMBL" id="JARJLG010000285">
    <property type="protein sequence ID" value="KAJ7720000.1"/>
    <property type="molecule type" value="Genomic_DNA"/>
</dbReference>
<gene>
    <name evidence="13" type="ORF">DFH07DRAFT_859017</name>
</gene>
<feature type="transmembrane region" description="Helical" evidence="11">
    <location>
        <begin position="252"/>
        <end position="276"/>
    </location>
</feature>
<keyword evidence="3" id="KW-0808">Transferase</keyword>
<evidence type="ECO:0000256" key="1">
    <source>
        <dbReference type="ARBA" id="ARBA00004477"/>
    </source>
</evidence>
<feature type="region of interest" description="Disordered" evidence="10">
    <location>
        <begin position="383"/>
        <end position="432"/>
    </location>
</feature>
<feature type="region of interest" description="Disordered" evidence="10">
    <location>
        <begin position="1"/>
        <end position="56"/>
    </location>
</feature>
<evidence type="ECO:0000256" key="11">
    <source>
        <dbReference type="SAM" id="Phobius"/>
    </source>
</evidence>
<evidence type="ECO:0000256" key="9">
    <source>
        <dbReference type="PROSITE-ProRule" id="PRU00205"/>
    </source>
</evidence>
<comment type="subcellular location">
    <subcellularLocation>
        <location evidence="1">Endoplasmic reticulum membrane</location>
        <topology evidence="1">Multi-pass membrane protein</topology>
    </subcellularLocation>
</comment>
<dbReference type="GO" id="GO:0046513">
    <property type="term" value="P:ceramide biosynthetic process"/>
    <property type="evidence" value="ECO:0007669"/>
    <property type="project" value="InterPro"/>
</dbReference>
<keyword evidence="8" id="KW-0325">Glycoprotein</keyword>
<keyword evidence="4 9" id="KW-0812">Transmembrane</keyword>
<feature type="transmembrane region" description="Helical" evidence="11">
    <location>
        <begin position="134"/>
        <end position="154"/>
    </location>
</feature>
<comment type="caution">
    <text evidence="13">The sequence shown here is derived from an EMBL/GenBank/DDBJ whole genome shotgun (WGS) entry which is preliminary data.</text>
</comment>
<keyword evidence="6 11" id="KW-1133">Transmembrane helix</keyword>
<evidence type="ECO:0000256" key="2">
    <source>
        <dbReference type="ARBA" id="ARBA00009808"/>
    </source>
</evidence>
<evidence type="ECO:0000256" key="7">
    <source>
        <dbReference type="ARBA" id="ARBA00023136"/>
    </source>
</evidence>
<dbReference type="PANTHER" id="PTHR12560:SF11">
    <property type="entry name" value="CERAMIDE SYNTHASE LAC1-RELATED"/>
    <property type="match status" value="1"/>
</dbReference>
<evidence type="ECO:0000256" key="6">
    <source>
        <dbReference type="ARBA" id="ARBA00022989"/>
    </source>
</evidence>
<dbReference type="GO" id="GO:0005789">
    <property type="term" value="C:endoplasmic reticulum membrane"/>
    <property type="evidence" value="ECO:0007669"/>
    <property type="project" value="UniProtKB-SubCell"/>
</dbReference>
<feature type="compositionally biased region" description="Acidic residues" evidence="10">
    <location>
        <begin position="385"/>
        <end position="399"/>
    </location>
</feature>
<name>A0AAD7HH24_9AGAR</name>
<dbReference type="PROSITE" id="PS50922">
    <property type="entry name" value="TLC"/>
    <property type="match status" value="1"/>
</dbReference>
<dbReference type="InterPro" id="IPR006634">
    <property type="entry name" value="TLC-dom"/>
</dbReference>
<keyword evidence="7 9" id="KW-0472">Membrane</keyword>
<feature type="domain" description="TLC" evidence="12">
    <location>
        <begin position="166"/>
        <end position="377"/>
    </location>
</feature>
<feature type="transmembrane region" description="Helical" evidence="11">
    <location>
        <begin position="348"/>
        <end position="368"/>
    </location>
</feature>
<dbReference type="Proteomes" id="UP001215280">
    <property type="component" value="Unassembled WGS sequence"/>
</dbReference>
<feature type="compositionally biased region" description="Basic and acidic residues" evidence="10">
    <location>
        <begin position="1"/>
        <end position="18"/>
    </location>
</feature>
<dbReference type="Pfam" id="PF03798">
    <property type="entry name" value="TRAM_LAG1_CLN8"/>
    <property type="match status" value="1"/>
</dbReference>
<dbReference type="GO" id="GO:0050291">
    <property type="term" value="F:sphingosine N-acyltransferase activity"/>
    <property type="evidence" value="ECO:0007669"/>
    <property type="project" value="InterPro"/>
</dbReference>
<reference evidence="13" key="1">
    <citation type="submission" date="2023-03" db="EMBL/GenBank/DDBJ databases">
        <title>Massive genome expansion in bonnet fungi (Mycena s.s.) driven by repeated elements and novel gene families across ecological guilds.</title>
        <authorList>
            <consortium name="Lawrence Berkeley National Laboratory"/>
            <person name="Harder C.B."/>
            <person name="Miyauchi S."/>
            <person name="Viragh M."/>
            <person name="Kuo A."/>
            <person name="Thoen E."/>
            <person name="Andreopoulos B."/>
            <person name="Lu D."/>
            <person name="Skrede I."/>
            <person name="Drula E."/>
            <person name="Henrissat B."/>
            <person name="Morin E."/>
            <person name="Kohler A."/>
            <person name="Barry K."/>
            <person name="LaButti K."/>
            <person name="Morin E."/>
            <person name="Salamov A."/>
            <person name="Lipzen A."/>
            <person name="Mereny Z."/>
            <person name="Hegedus B."/>
            <person name="Baldrian P."/>
            <person name="Stursova M."/>
            <person name="Weitz H."/>
            <person name="Taylor A."/>
            <person name="Grigoriev I.V."/>
            <person name="Nagy L.G."/>
            <person name="Martin F."/>
            <person name="Kauserud H."/>
        </authorList>
    </citation>
    <scope>NUCLEOTIDE SEQUENCE</scope>
    <source>
        <strain evidence="13">CBHHK188m</strain>
    </source>
</reference>
<sequence length="432" mass="49050">MDDPSRTRRKSEPPHLTKETVSGPTHHFSDSFEPQTPLGMQTPVRTGFPGEGRHQPSVSPGLRWAVEPVEALPILVVPIVLSLCWELLVPHLAPLLGISGVPQENPFARFILLSHRVPGPEPRYARGPGDVAFVAYYVVFFSLARQLITVALGRRVGRFFGIVRTGKLERFGEQGYAFVYFLVFGAWGVHIMSELPTWWYRTKFFWIDYPHTAMIPSLKRYYLMQTAYWVQQFLVLVLGLEKPRKDYAELVAHHVVTLWLVVFSYITNFTLIGSAVYTSMDIPDMLLALSKLLNYIQWNGTNNFVLAAFVVAWTYFRHYLNLAILWSVWFEVDAYLPANVVIPLYQRYTAFTALSLLQLLNLFWYYLIVRIAVRAMVTAKAEDVRSDDEDEEGDGDGDDGGSKSVNAGHSYDGEGRNEGYYGRSEKSGMAGQ</sequence>
<keyword evidence="5" id="KW-0256">Endoplasmic reticulum</keyword>
<dbReference type="InterPro" id="IPR016439">
    <property type="entry name" value="Lag1/Lac1-like"/>
</dbReference>
<comment type="similarity">
    <text evidence="2">Belongs to the sphingosine N-acyltransferase family.</text>
</comment>
<feature type="transmembrane region" description="Helical" evidence="11">
    <location>
        <begin position="220"/>
        <end position="240"/>
    </location>
</feature>
<protein>
    <submittedName>
        <fullName evidence="13">Longevity assurance proteins LAG1/LAC1</fullName>
    </submittedName>
</protein>
<evidence type="ECO:0000256" key="3">
    <source>
        <dbReference type="ARBA" id="ARBA00022679"/>
    </source>
</evidence>
<evidence type="ECO:0000259" key="12">
    <source>
        <dbReference type="PROSITE" id="PS50922"/>
    </source>
</evidence>
<evidence type="ECO:0000256" key="5">
    <source>
        <dbReference type="ARBA" id="ARBA00022824"/>
    </source>
</evidence>